<dbReference type="EMBL" id="JAKKPZ010000004">
    <property type="protein sequence ID" value="KAI1722309.1"/>
    <property type="molecule type" value="Genomic_DNA"/>
</dbReference>
<evidence type="ECO:0000313" key="2">
    <source>
        <dbReference type="Proteomes" id="UP001201812"/>
    </source>
</evidence>
<evidence type="ECO:0000313" key="1">
    <source>
        <dbReference type="EMBL" id="KAI1722309.1"/>
    </source>
</evidence>
<accession>A0AAD4NEX1</accession>
<organism evidence="1 2">
    <name type="scientific">Ditylenchus destructor</name>
    <dbReference type="NCBI Taxonomy" id="166010"/>
    <lineage>
        <taxon>Eukaryota</taxon>
        <taxon>Metazoa</taxon>
        <taxon>Ecdysozoa</taxon>
        <taxon>Nematoda</taxon>
        <taxon>Chromadorea</taxon>
        <taxon>Rhabditida</taxon>
        <taxon>Tylenchina</taxon>
        <taxon>Tylenchomorpha</taxon>
        <taxon>Sphaerularioidea</taxon>
        <taxon>Anguinidae</taxon>
        <taxon>Anguininae</taxon>
        <taxon>Ditylenchus</taxon>
    </lineage>
</organism>
<gene>
    <name evidence="1" type="ORF">DdX_04621</name>
</gene>
<dbReference type="AlphaFoldDB" id="A0AAD4NEX1"/>
<keyword evidence="2" id="KW-1185">Reference proteome</keyword>
<proteinExistence type="predicted"/>
<dbReference type="Proteomes" id="UP001201812">
    <property type="component" value="Unassembled WGS sequence"/>
</dbReference>
<comment type="caution">
    <text evidence="1">The sequence shown here is derived from an EMBL/GenBank/DDBJ whole genome shotgun (WGS) entry which is preliminary data.</text>
</comment>
<protein>
    <submittedName>
        <fullName evidence="1">Uncharacterized protein</fullName>
    </submittedName>
</protein>
<name>A0AAD4NEX1_9BILA</name>
<sequence>MLPKQKRVPPPKLSYRLKQFVLPTAFRSPSHCPLTFYAHATAATVAKPLSHRLRRSGQKTKVTVEREDRSNSNLRLWDDYRIFDAVRFATNMRNSPFLCLSDSLTPVLT</sequence>
<reference evidence="1" key="1">
    <citation type="submission" date="2022-01" db="EMBL/GenBank/DDBJ databases">
        <title>Genome Sequence Resource for Two Populations of Ditylenchus destructor, the Migratory Endoparasitic Phytonematode.</title>
        <authorList>
            <person name="Zhang H."/>
            <person name="Lin R."/>
            <person name="Xie B."/>
        </authorList>
    </citation>
    <scope>NUCLEOTIDE SEQUENCE</scope>
    <source>
        <strain evidence="1">BazhouSP</strain>
    </source>
</reference>